<accession>A0A3R5WPW9</accession>
<name>A0A3R5WPW9_9FIRM</name>
<protein>
    <submittedName>
        <fullName evidence="1">DUF3783 domain-containing protein</fullName>
    </submittedName>
</protein>
<dbReference type="InterPro" id="IPR016621">
    <property type="entry name" value="UCP014543"/>
</dbReference>
<evidence type="ECO:0000313" key="2">
    <source>
        <dbReference type="Proteomes" id="UP000283295"/>
    </source>
</evidence>
<dbReference type="EMBL" id="QRVK01000002">
    <property type="protein sequence ID" value="RGS44073.1"/>
    <property type="molecule type" value="Genomic_DNA"/>
</dbReference>
<proteinExistence type="predicted"/>
<evidence type="ECO:0000313" key="1">
    <source>
        <dbReference type="EMBL" id="RGS44073.1"/>
    </source>
</evidence>
<reference evidence="1 2" key="1">
    <citation type="submission" date="2018-08" db="EMBL/GenBank/DDBJ databases">
        <title>A genome reference for cultivated species of the human gut microbiota.</title>
        <authorList>
            <person name="Zou Y."/>
            <person name="Xue W."/>
            <person name="Luo G."/>
        </authorList>
    </citation>
    <scope>NUCLEOTIDE SEQUENCE [LARGE SCALE GENOMIC DNA]</scope>
    <source>
        <strain evidence="1 2">AF22-21</strain>
    </source>
</reference>
<organism evidence="1 2">
    <name type="scientific">Coprococcus eutactus</name>
    <dbReference type="NCBI Taxonomy" id="33043"/>
    <lineage>
        <taxon>Bacteria</taxon>
        <taxon>Bacillati</taxon>
        <taxon>Bacillota</taxon>
        <taxon>Clostridia</taxon>
        <taxon>Lachnospirales</taxon>
        <taxon>Lachnospiraceae</taxon>
        <taxon>Coprococcus</taxon>
    </lineage>
</organism>
<sequence length="143" mass="16161">MMYRQKTMVCEDDSCMKKIFAMNLPADKETVVKEICGVLGAVYERIDSGCGMVKVSDILDGVEYTGATGLKESDSRKLNMEMVVFAGISSRELDIFLDRYRKSGVAPIALKSVATDTNRTWTVEKLYSELAKEYLFYKMHGRK</sequence>
<gene>
    <name evidence="1" type="ORF">DWX94_01395</name>
</gene>
<dbReference type="AlphaFoldDB" id="A0A3R5WPW9"/>
<dbReference type="Proteomes" id="UP000283295">
    <property type="component" value="Unassembled WGS sequence"/>
</dbReference>
<dbReference type="OrthoDB" id="1049518at2"/>
<dbReference type="Pfam" id="PF12646">
    <property type="entry name" value="DUF3783"/>
    <property type="match status" value="1"/>
</dbReference>
<comment type="caution">
    <text evidence="1">The sequence shown here is derived from an EMBL/GenBank/DDBJ whole genome shotgun (WGS) entry which is preliminary data.</text>
</comment>